<gene>
    <name evidence="2" type="ORF">C5O00_14005</name>
</gene>
<feature type="domain" description="DUF4935" evidence="1">
    <location>
        <begin position="3"/>
        <end position="182"/>
    </location>
</feature>
<accession>A0A2S0HZX4</accession>
<reference evidence="2 3" key="1">
    <citation type="submission" date="2018-02" db="EMBL/GenBank/DDBJ databases">
        <title>Genomic analysis of the strain RR4-38 isolated from a seawater recirculating aquaculture system.</title>
        <authorList>
            <person name="Kim Y.-S."/>
            <person name="Jang Y.H."/>
            <person name="Kim K.-H."/>
        </authorList>
    </citation>
    <scope>NUCLEOTIDE SEQUENCE [LARGE SCALE GENOMIC DNA]</scope>
    <source>
        <strain evidence="2 3">RR4-38</strain>
    </source>
</reference>
<dbReference type="AlphaFoldDB" id="A0A2S0HZX4"/>
<keyword evidence="3" id="KW-1185">Reference proteome</keyword>
<dbReference type="Pfam" id="PF16289">
    <property type="entry name" value="PIN_12"/>
    <property type="match status" value="1"/>
</dbReference>
<name>A0A2S0HZX4_9FLAO</name>
<dbReference type="RefSeq" id="WP_105217448.1">
    <property type="nucleotide sequence ID" value="NZ_CP027062.1"/>
</dbReference>
<evidence type="ECO:0000313" key="3">
    <source>
        <dbReference type="Proteomes" id="UP000238442"/>
    </source>
</evidence>
<evidence type="ECO:0000313" key="2">
    <source>
        <dbReference type="EMBL" id="AVI52209.1"/>
    </source>
</evidence>
<organism evidence="2 3">
    <name type="scientific">Pukyongia salina</name>
    <dbReference type="NCBI Taxonomy" id="2094025"/>
    <lineage>
        <taxon>Bacteria</taxon>
        <taxon>Pseudomonadati</taxon>
        <taxon>Bacteroidota</taxon>
        <taxon>Flavobacteriia</taxon>
        <taxon>Flavobacteriales</taxon>
        <taxon>Flavobacteriaceae</taxon>
        <taxon>Pukyongia</taxon>
    </lineage>
</organism>
<dbReference type="OrthoDB" id="569642at2"/>
<dbReference type="InterPro" id="IPR032557">
    <property type="entry name" value="DUF4935"/>
</dbReference>
<dbReference type="Proteomes" id="UP000238442">
    <property type="component" value="Chromosome"/>
</dbReference>
<protein>
    <recommendedName>
        <fullName evidence="1">DUF4935 domain-containing protein</fullName>
    </recommendedName>
</protein>
<evidence type="ECO:0000259" key="1">
    <source>
        <dbReference type="Pfam" id="PF16289"/>
    </source>
</evidence>
<dbReference type="EMBL" id="CP027062">
    <property type="protein sequence ID" value="AVI52209.1"/>
    <property type="molecule type" value="Genomic_DNA"/>
</dbReference>
<dbReference type="KEGG" id="aue:C5O00_14005"/>
<proteinExistence type="predicted"/>
<sequence length="316" mass="37208">MNLYIDTNVYLTFYHFSNEDLKELKKLIALINTGNINLFLPEQTKNEFYRNREVKISDSIDKLRVSKLNNQFPMICHSYSEYDKMKKAIKQFESNKSKLLKKLQHDAESESLVADDVLNQLLSKAIIIETTDDILNESVTRFEMGNPPGKDKSYGDAINWVSLLEIAPEDEDLHFISEDKDYYSKLNEANFNSYLLKEWKDLKDSNLHYYKRLSEFFKVNYPDIEISSETEKEIIIKNLREAYSFDNAKSVIRKLRNFDGFSIQQLNEITEAFSTNNQIYWISSDYVVSSARKDIIESNKDKIDPTIYDDYSERFH</sequence>